<evidence type="ECO:0000313" key="4">
    <source>
        <dbReference type="Proteomes" id="UP000007813"/>
    </source>
</evidence>
<evidence type="ECO:0000259" key="2">
    <source>
        <dbReference type="Pfam" id="PF13360"/>
    </source>
</evidence>
<feature type="domain" description="Pyrrolo-quinoline quinone repeat" evidence="2">
    <location>
        <begin position="96"/>
        <end position="185"/>
    </location>
</feature>
<dbReference type="EMBL" id="ALJD01000006">
    <property type="protein sequence ID" value="EJN59292.1"/>
    <property type="molecule type" value="Genomic_DNA"/>
</dbReference>
<dbReference type="SUPFAM" id="SSF50998">
    <property type="entry name" value="Quinoprotein alcohol dehydrogenase-like"/>
    <property type="match status" value="1"/>
</dbReference>
<sequence>MSPRSPPLGRRDVLRTTGAAALAGLSGCLGRSDPPTAWSPNSQSWPLEGYDTRNTRRNVHASPPRDPVVEWRVTDSTAEFETLVVADDAVFVGGTSVRAYETDEGLRWKRDRGADAIGFFEGTLYVADNTDGVAALSPEDGSAAWVADFDIRPYGILPTTDRLFVALHNRLVCLDAETGETRWSQWGTNGVGPTGFALGDALYTVQTDSAARRRPRGFVERLRDEPPSAEWNTTRGMEFPHAPTVGEEALFVPDEAFGSDTSGGVTAVDVVDGTVRWNRELGGDAHAPALTDDTVVAGVHRPGGAYELVALDRRDGVVRWRSEQTHWVGSVAVTADRIVAAGGAVDGGLGGAVSAYGFDGSHEWTVETADDVTAVVPVGNRIYASSRAGEVVALGDR</sequence>
<evidence type="ECO:0000313" key="3">
    <source>
        <dbReference type="EMBL" id="EJN59292.1"/>
    </source>
</evidence>
<proteinExistence type="predicted"/>
<gene>
    <name evidence="3" type="ORF">HSB1_27130</name>
</gene>
<accession>J3EWL7</accession>
<name>J3EWL7_9EURY</name>
<dbReference type="InterPro" id="IPR018391">
    <property type="entry name" value="PQQ_b-propeller_rpt"/>
</dbReference>
<dbReference type="PROSITE" id="PS51257">
    <property type="entry name" value="PROKAR_LIPOPROTEIN"/>
    <property type="match status" value="1"/>
</dbReference>
<dbReference type="InterPro" id="IPR011047">
    <property type="entry name" value="Quinoprotein_ADH-like_sf"/>
</dbReference>
<comment type="caution">
    <text evidence="3">The sequence shown here is derived from an EMBL/GenBank/DDBJ whole genome shotgun (WGS) entry which is preliminary data.</text>
</comment>
<dbReference type="Pfam" id="PF13360">
    <property type="entry name" value="PQQ_2"/>
    <property type="match status" value="2"/>
</dbReference>
<protein>
    <recommendedName>
        <fullName evidence="2">Pyrrolo-quinoline quinone repeat domain-containing protein</fullName>
    </recommendedName>
</protein>
<dbReference type="OrthoDB" id="8638at2157"/>
<dbReference type="eggNOG" id="arCOG02482">
    <property type="taxonomic scope" value="Archaea"/>
</dbReference>
<dbReference type="AlphaFoldDB" id="J3EWL7"/>
<dbReference type="SMART" id="SM00564">
    <property type="entry name" value="PQQ"/>
    <property type="match status" value="5"/>
</dbReference>
<dbReference type="PROSITE" id="PS51318">
    <property type="entry name" value="TAT"/>
    <property type="match status" value="1"/>
</dbReference>
<feature type="region of interest" description="Disordered" evidence="1">
    <location>
        <begin position="26"/>
        <end position="50"/>
    </location>
</feature>
<dbReference type="Proteomes" id="UP000007813">
    <property type="component" value="Unassembled WGS sequence"/>
</dbReference>
<feature type="domain" description="Pyrrolo-quinoline quinone repeat" evidence="2">
    <location>
        <begin position="239"/>
        <end position="394"/>
    </location>
</feature>
<reference evidence="3 4" key="1">
    <citation type="journal article" date="2012" name="J. Bacteriol.">
        <title>Draft Genome Sequence of the Extremely Halophilic Archaeon Halogranum salarium B-1T.</title>
        <authorList>
            <person name="Kim K.K."/>
            <person name="Lee K.C."/>
            <person name="Lee J.S."/>
        </authorList>
    </citation>
    <scope>NUCLEOTIDE SEQUENCE [LARGE SCALE GENOMIC DNA]</scope>
    <source>
        <strain evidence="3 4">B-1</strain>
    </source>
</reference>
<dbReference type="RefSeq" id="WP_009375339.1">
    <property type="nucleotide sequence ID" value="NZ_ALJD01000006.1"/>
</dbReference>
<dbReference type="Gene3D" id="2.130.10.10">
    <property type="entry name" value="YVTN repeat-like/Quinoprotein amine dehydrogenase"/>
    <property type="match status" value="2"/>
</dbReference>
<evidence type="ECO:0000256" key="1">
    <source>
        <dbReference type="SAM" id="MobiDB-lite"/>
    </source>
</evidence>
<organism evidence="3 4">
    <name type="scientific">Halogranum salarium B-1</name>
    <dbReference type="NCBI Taxonomy" id="1210908"/>
    <lineage>
        <taxon>Archaea</taxon>
        <taxon>Methanobacteriati</taxon>
        <taxon>Methanobacteriota</taxon>
        <taxon>Stenosarchaea group</taxon>
        <taxon>Halobacteria</taxon>
        <taxon>Halobacteriales</taxon>
        <taxon>Haloferacaceae</taxon>
    </lineage>
</organism>
<dbReference type="PANTHER" id="PTHR34512:SF30">
    <property type="entry name" value="OUTER MEMBRANE PROTEIN ASSEMBLY FACTOR BAMB"/>
    <property type="match status" value="1"/>
</dbReference>
<dbReference type="InterPro" id="IPR002372">
    <property type="entry name" value="PQQ_rpt_dom"/>
</dbReference>
<dbReference type="InterPro" id="IPR006311">
    <property type="entry name" value="TAT_signal"/>
</dbReference>
<dbReference type="PANTHER" id="PTHR34512">
    <property type="entry name" value="CELL SURFACE PROTEIN"/>
    <property type="match status" value="1"/>
</dbReference>
<dbReference type="InterPro" id="IPR015943">
    <property type="entry name" value="WD40/YVTN_repeat-like_dom_sf"/>
</dbReference>